<evidence type="ECO:0000256" key="1">
    <source>
        <dbReference type="ARBA" id="ARBA00004816"/>
    </source>
</evidence>
<dbReference type="KEGG" id="gtt:GUITHDRAFT_87070"/>
<dbReference type="GO" id="GO:0004139">
    <property type="term" value="F:deoxyribose-phosphate aldolase activity"/>
    <property type="evidence" value="ECO:0007669"/>
    <property type="project" value="UniProtKB-EC"/>
</dbReference>
<comment type="similarity">
    <text evidence="2">Belongs to the DeoC/FbaB aldolase family. DeoC type 2 subfamily.</text>
</comment>
<keyword evidence="4" id="KW-0456">Lyase</keyword>
<sequence length="299" mass="32789">MAVNTGGVRREARTMMTRRSVRGDAQVPWLLRAVSCLDLTTLAGDDTPGTIARLCAKAKEPIRKDILKALGFEDLKIQVGAVCVYPDRVSDCKHFIGDSAIPIAAVATGFPAGQIKHEHKLEEIRQAVADGASEIDIVIPRKLALAGEWDQLLRELQDFRKACGHAHMKTILATGELGELTRIYKASMVCMEAGADFIKTSTGKEKENANLEVSLVMCRAIRDHYQRSGIRVGFKPAGGIRTAKQALQYLVLIKETLGDEWLDPSLLRLGASTLLTDIERQLFHSAFGCYPSACEMPMP</sequence>
<dbReference type="Proteomes" id="UP000011087">
    <property type="component" value="Unassembled WGS sequence"/>
</dbReference>
<feature type="active site" description="Proton donor/acceptor" evidence="9">
    <location>
        <position position="235"/>
    </location>
</feature>
<dbReference type="GeneID" id="17302108"/>
<evidence type="ECO:0000256" key="9">
    <source>
        <dbReference type="PIRSR" id="PIRSR001357-50"/>
    </source>
</evidence>
<comment type="pathway">
    <text evidence="1">Carbohydrate degradation; 2-deoxy-D-ribose 1-phosphate degradation; D-glyceraldehyde 3-phosphate and acetaldehyde from 2-deoxy-alpha-D-ribose 1-phosphate: step 2/2.</text>
</comment>
<dbReference type="InterPro" id="IPR002915">
    <property type="entry name" value="DeoC/FbaB/LacD_aldolase"/>
</dbReference>
<reference evidence="11" key="3">
    <citation type="submission" date="2016-03" db="UniProtKB">
        <authorList>
            <consortium name="EnsemblProtists"/>
        </authorList>
    </citation>
    <scope>IDENTIFICATION</scope>
</reference>
<accession>L1JAV5</accession>
<evidence type="ECO:0000256" key="8">
    <source>
        <dbReference type="ARBA" id="ARBA00048791"/>
    </source>
</evidence>
<dbReference type="PANTHER" id="PTHR10889:SF3">
    <property type="entry name" value="DEOXYRIBOSE-PHOSPHATE ALDOLASE"/>
    <property type="match status" value="1"/>
</dbReference>
<dbReference type="GO" id="GO:0016052">
    <property type="term" value="P:carbohydrate catabolic process"/>
    <property type="evidence" value="ECO:0007669"/>
    <property type="project" value="TreeGrafter"/>
</dbReference>
<protein>
    <recommendedName>
        <fullName evidence="3">deoxyribose-phosphate aldolase</fullName>
        <ecNumber evidence="3">4.1.2.4</ecNumber>
    </recommendedName>
    <alternativeName>
        <fullName evidence="7">2-deoxy-D-ribose 5-phosphate aldolase</fullName>
    </alternativeName>
    <alternativeName>
        <fullName evidence="6">Phosphodeoxyriboaldolase</fullName>
    </alternativeName>
</protein>
<dbReference type="SMART" id="SM01133">
    <property type="entry name" value="DeoC"/>
    <property type="match status" value="1"/>
</dbReference>
<dbReference type="Pfam" id="PF01791">
    <property type="entry name" value="DeoC"/>
    <property type="match status" value="1"/>
</dbReference>
<dbReference type="CDD" id="cd00959">
    <property type="entry name" value="DeoC"/>
    <property type="match status" value="1"/>
</dbReference>
<dbReference type="EC" id="4.1.2.4" evidence="3"/>
<dbReference type="SUPFAM" id="SSF51569">
    <property type="entry name" value="Aldolase"/>
    <property type="match status" value="1"/>
</dbReference>
<dbReference type="PANTHER" id="PTHR10889">
    <property type="entry name" value="DEOXYRIBOSE-PHOSPHATE ALDOLASE"/>
    <property type="match status" value="1"/>
</dbReference>
<dbReference type="GO" id="GO:0005737">
    <property type="term" value="C:cytoplasm"/>
    <property type="evidence" value="ECO:0007669"/>
    <property type="project" value="InterPro"/>
</dbReference>
<evidence type="ECO:0000256" key="4">
    <source>
        <dbReference type="ARBA" id="ARBA00023239"/>
    </source>
</evidence>
<dbReference type="InterPro" id="IPR011343">
    <property type="entry name" value="DeoC"/>
</dbReference>
<dbReference type="PIRSF" id="PIRSF001357">
    <property type="entry name" value="DeoC"/>
    <property type="match status" value="1"/>
</dbReference>
<dbReference type="EMBL" id="JH992999">
    <property type="protein sequence ID" value="EKX45442.1"/>
    <property type="molecule type" value="Genomic_DNA"/>
</dbReference>
<evidence type="ECO:0000313" key="12">
    <source>
        <dbReference type="Proteomes" id="UP000011087"/>
    </source>
</evidence>
<evidence type="ECO:0000256" key="6">
    <source>
        <dbReference type="ARBA" id="ARBA00031814"/>
    </source>
</evidence>
<dbReference type="InterPro" id="IPR013785">
    <property type="entry name" value="Aldolase_TIM"/>
</dbReference>
<evidence type="ECO:0000313" key="11">
    <source>
        <dbReference type="EnsemblProtists" id="EKX45442"/>
    </source>
</evidence>
<dbReference type="STRING" id="905079.L1JAV5"/>
<evidence type="ECO:0000256" key="3">
    <source>
        <dbReference type="ARBA" id="ARBA00012515"/>
    </source>
</evidence>
<keyword evidence="12" id="KW-1185">Reference proteome</keyword>
<dbReference type="RefSeq" id="XP_005832422.1">
    <property type="nucleotide sequence ID" value="XM_005832365.1"/>
</dbReference>
<evidence type="ECO:0000313" key="10">
    <source>
        <dbReference type="EMBL" id="EKX45442.1"/>
    </source>
</evidence>
<dbReference type="GO" id="GO:0009264">
    <property type="term" value="P:deoxyribonucleotide catabolic process"/>
    <property type="evidence" value="ECO:0007669"/>
    <property type="project" value="InterPro"/>
</dbReference>
<dbReference type="eggNOG" id="KOG3981">
    <property type="taxonomic scope" value="Eukaryota"/>
</dbReference>
<dbReference type="EnsemblProtists" id="EKX45442">
    <property type="protein sequence ID" value="EKX45442"/>
    <property type="gene ID" value="GUITHDRAFT_87070"/>
</dbReference>
<dbReference type="NCBIfam" id="TIGR00126">
    <property type="entry name" value="deoC"/>
    <property type="match status" value="1"/>
</dbReference>
<evidence type="ECO:0000256" key="2">
    <source>
        <dbReference type="ARBA" id="ARBA00009473"/>
    </source>
</evidence>
<evidence type="ECO:0000256" key="5">
    <source>
        <dbReference type="ARBA" id="ARBA00023270"/>
    </source>
</evidence>
<dbReference type="OrthoDB" id="70823at2759"/>
<evidence type="ECO:0000256" key="7">
    <source>
        <dbReference type="ARBA" id="ARBA00032755"/>
    </source>
</evidence>
<reference evidence="10 12" key="1">
    <citation type="journal article" date="2012" name="Nature">
        <title>Algal genomes reveal evolutionary mosaicism and the fate of nucleomorphs.</title>
        <authorList>
            <consortium name="DOE Joint Genome Institute"/>
            <person name="Curtis B.A."/>
            <person name="Tanifuji G."/>
            <person name="Burki F."/>
            <person name="Gruber A."/>
            <person name="Irimia M."/>
            <person name="Maruyama S."/>
            <person name="Arias M.C."/>
            <person name="Ball S.G."/>
            <person name="Gile G.H."/>
            <person name="Hirakawa Y."/>
            <person name="Hopkins J.F."/>
            <person name="Kuo A."/>
            <person name="Rensing S.A."/>
            <person name="Schmutz J."/>
            <person name="Symeonidi A."/>
            <person name="Elias M."/>
            <person name="Eveleigh R.J."/>
            <person name="Herman E.K."/>
            <person name="Klute M.J."/>
            <person name="Nakayama T."/>
            <person name="Obornik M."/>
            <person name="Reyes-Prieto A."/>
            <person name="Armbrust E.V."/>
            <person name="Aves S.J."/>
            <person name="Beiko R.G."/>
            <person name="Coutinho P."/>
            <person name="Dacks J.B."/>
            <person name="Durnford D.G."/>
            <person name="Fast N.M."/>
            <person name="Green B.R."/>
            <person name="Grisdale C.J."/>
            <person name="Hempel F."/>
            <person name="Henrissat B."/>
            <person name="Hoppner M.P."/>
            <person name="Ishida K."/>
            <person name="Kim E."/>
            <person name="Koreny L."/>
            <person name="Kroth P.G."/>
            <person name="Liu Y."/>
            <person name="Malik S.B."/>
            <person name="Maier U.G."/>
            <person name="McRose D."/>
            <person name="Mock T."/>
            <person name="Neilson J.A."/>
            <person name="Onodera N.T."/>
            <person name="Poole A.M."/>
            <person name="Pritham E.J."/>
            <person name="Richards T.A."/>
            <person name="Rocap G."/>
            <person name="Roy S.W."/>
            <person name="Sarai C."/>
            <person name="Schaack S."/>
            <person name="Shirato S."/>
            <person name="Slamovits C.H."/>
            <person name="Spencer D.F."/>
            <person name="Suzuki S."/>
            <person name="Worden A.Z."/>
            <person name="Zauner S."/>
            <person name="Barry K."/>
            <person name="Bell C."/>
            <person name="Bharti A.K."/>
            <person name="Crow J.A."/>
            <person name="Grimwood J."/>
            <person name="Kramer R."/>
            <person name="Lindquist E."/>
            <person name="Lucas S."/>
            <person name="Salamov A."/>
            <person name="McFadden G.I."/>
            <person name="Lane C.E."/>
            <person name="Keeling P.J."/>
            <person name="Gray M.W."/>
            <person name="Grigoriev I.V."/>
            <person name="Archibald J.M."/>
        </authorList>
    </citation>
    <scope>NUCLEOTIDE SEQUENCE</scope>
    <source>
        <strain evidence="10 12">CCMP2712</strain>
    </source>
</reference>
<dbReference type="PaxDb" id="55529-EKX45442"/>
<dbReference type="GO" id="GO:0046386">
    <property type="term" value="P:deoxyribose phosphate catabolic process"/>
    <property type="evidence" value="ECO:0007669"/>
    <property type="project" value="UniProtKB-UniPathway"/>
</dbReference>
<gene>
    <name evidence="10" type="ORF">GUITHDRAFT_87070</name>
</gene>
<reference evidence="12" key="2">
    <citation type="submission" date="2012-11" db="EMBL/GenBank/DDBJ databases">
        <authorList>
            <person name="Kuo A."/>
            <person name="Curtis B.A."/>
            <person name="Tanifuji G."/>
            <person name="Burki F."/>
            <person name="Gruber A."/>
            <person name="Irimia M."/>
            <person name="Maruyama S."/>
            <person name="Arias M.C."/>
            <person name="Ball S.G."/>
            <person name="Gile G.H."/>
            <person name="Hirakawa Y."/>
            <person name="Hopkins J.F."/>
            <person name="Rensing S.A."/>
            <person name="Schmutz J."/>
            <person name="Symeonidi A."/>
            <person name="Elias M."/>
            <person name="Eveleigh R.J."/>
            <person name="Herman E.K."/>
            <person name="Klute M.J."/>
            <person name="Nakayama T."/>
            <person name="Obornik M."/>
            <person name="Reyes-Prieto A."/>
            <person name="Armbrust E.V."/>
            <person name="Aves S.J."/>
            <person name="Beiko R.G."/>
            <person name="Coutinho P."/>
            <person name="Dacks J.B."/>
            <person name="Durnford D.G."/>
            <person name="Fast N.M."/>
            <person name="Green B.R."/>
            <person name="Grisdale C."/>
            <person name="Hempe F."/>
            <person name="Henrissat B."/>
            <person name="Hoppner M.P."/>
            <person name="Ishida K.-I."/>
            <person name="Kim E."/>
            <person name="Koreny L."/>
            <person name="Kroth P.G."/>
            <person name="Liu Y."/>
            <person name="Malik S.-B."/>
            <person name="Maier U.G."/>
            <person name="McRose D."/>
            <person name="Mock T."/>
            <person name="Neilson J.A."/>
            <person name="Onodera N.T."/>
            <person name="Poole A.M."/>
            <person name="Pritham E.J."/>
            <person name="Richards T.A."/>
            <person name="Rocap G."/>
            <person name="Roy S.W."/>
            <person name="Sarai C."/>
            <person name="Schaack S."/>
            <person name="Shirato S."/>
            <person name="Slamovits C.H."/>
            <person name="Spencer D.F."/>
            <person name="Suzuki S."/>
            <person name="Worden A.Z."/>
            <person name="Zauner S."/>
            <person name="Barry K."/>
            <person name="Bell C."/>
            <person name="Bharti A.K."/>
            <person name="Crow J.A."/>
            <person name="Grimwood J."/>
            <person name="Kramer R."/>
            <person name="Lindquist E."/>
            <person name="Lucas S."/>
            <person name="Salamov A."/>
            <person name="McFadden G.I."/>
            <person name="Lane C.E."/>
            <person name="Keeling P.J."/>
            <person name="Gray M.W."/>
            <person name="Grigoriev I.V."/>
            <person name="Archibald J.M."/>
        </authorList>
    </citation>
    <scope>NUCLEOTIDE SEQUENCE</scope>
    <source>
        <strain evidence="12">CCMP2712</strain>
    </source>
</reference>
<feature type="active site" description="Schiff-base intermediate with acetaldehyde" evidence="9">
    <location>
        <position position="199"/>
    </location>
</feature>
<dbReference type="UniPathway" id="UPA00002">
    <property type="reaction ID" value="UER00468"/>
</dbReference>
<proteinExistence type="inferred from homology"/>
<keyword evidence="5 9" id="KW-0704">Schiff base</keyword>
<organism evidence="10">
    <name type="scientific">Guillardia theta (strain CCMP2712)</name>
    <name type="common">Cryptophyte</name>
    <dbReference type="NCBI Taxonomy" id="905079"/>
    <lineage>
        <taxon>Eukaryota</taxon>
        <taxon>Cryptophyceae</taxon>
        <taxon>Pyrenomonadales</taxon>
        <taxon>Geminigeraceae</taxon>
        <taxon>Guillardia</taxon>
    </lineage>
</organism>
<dbReference type="AlphaFoldDB" id="L1JAV5"/>
<dbReference type="Gene3D" id="3.20.20.70">
    <property type="entry name" value="Aldolase class I"/>
    <property type="match status" value="1"/>
</dbReference>
<dbReference type="HOGENOM" id="CLU_053595_3_0_1"/>
<comment type="catalytic activity">
    <reaction evidence="8">
        <text>2-deoxy-D-ribose 5-phosphate = D-glyceraldehyde 3-phosphate + acetaldehyde</text>
        <dbReference type="Rhea" id="RHEA:12821"/>
        <dbReference type="ChEBI" id="CHEBI:15343"/>
        <dbReference type="ChEBI" id="CHEBI:59776"/>
        <dbReference type="ChEBI" id="CHEBI:62877"/>
        <dbReference type="EC" id="4.1.2.4"/>
    </reaction>
</comment>
<dbReference type="OMA" id="MNACIPP"/>
<name>L1JAV5_GUITC</name>